<comment type="caution">
    <text evidence="11">The sequence shown here is derived from an EMBL/GenBank/DDBJ whole genome shotgun (WGS) entry which is preliminary data.</text>
</comment>
<evidence type="ECO:0000256" key="4">
    <source>
        <dbReference type="ARBA" id="ARBA00022771"/>
    </source>
</evidence>
<gene>
    <name evidence="11" type="ORF">JYU34_022362</name>
</gene>
<evidence type="ECO:0000256" key="9">
    <source>
        <dbReference type="SAM" id="MobiDB-lite"/>
    </source>
</evidence>
<dbReference type="EMBL" id="JAHIBW010000031">
    <property type="protein sequence ID" value="KAG7295343.1"/>
    <property type="molecule type" value="Genomic_DNA"/>
</dbReference>
<dbReference type="PROSITE" id="PS51522">
    <property type="entry name" value="ZF_NANOS"/>
    <property type="match status" value="1"/>
</dbReference>
<evidence type="ECO:0000256" key="6">
    <source>
        <dbReference type="ARBA" id="ARBA00022845"/>
    </source>
</evidence>
<dbReference type="Proteomes" id="UP000823941">
    <property type="component" value="Chromosome 31"/>
</dbReference>
<sequence>MKMYPTKNMDDYVSEINRLFPKSRSNEMPDLPPMFAQHPFNQSPVQTRAMANNSSSSAESISPEYTEITRSGIPFARQRPIVGRKIFTNTEPQPCNPDTRKSYEDETNWVREEPQLYGVTPTNHYMEYPQHYELFPEKKDFGFKTPMKLPNSPTYMPSPSNASPSSSTYSPTAKFNETSPKTFQVNAKTFQPFASPPHMGNFDMAGSKMCSFCRKNGETPVVYMNHTIRERVGGRSVVTCPILRSHVCSTCGASGDNAHTITYCPVLRSINNGVPLQSTTITLKNTRIKSNGKRRY</sequence>
<keyword evidence="4 8" id="KW-0863">Zinc-finger</keyword>
<evidence type="ECO:0000256" key="5">
    <source>
        <dbReference type="ARBA" id="ARBA00022833"/>
    </source>
</evidence>
<reference evidence="11 12" key="1">
    <citation type="submission" date="2021-06" db="EMBL/GenBank/DDBJ databases">
        <title>A haploid diamondback moth (Plutella xylostella L.) genome assembly resolves 31 chromosomes and identifies a diamide resistance mutation.</title>
        <authorList>
            <person name="Ward C.M."/>
            <person name="Perry K.D."/>
            <person name="Baker G."/>
            <person name="Powis K."/>
            <person name="Heckel D.G."/>
            <person name="Baxter S.W."/>
        </authorList>
    </citation>
    <scope>NUCLEOTIDE SEQUENCE [LARGE SCALE GENOMIC DNA]</scope>
    <source>
        <strain evidence="11 12">LV</strain>
        <tissue evidence="11">Single pupa</tissue>
    </source>
</reference>
<comment type="similarity">
    <text evidence="8">Belongs to the nanos family.</text>
</comment>
<keyword evidence="7 8" id="KW-0694">RNA-binding</keyword>
<keyword evidence="2" id="KW-0963">Cytoplasm</keyword>
<name>A0ABQ7PUL7_PLUXY</name>
<evidence type="ECO:0000256" key="2">
    <source>
        <dbReference type="ARBA" id="ARBA00022490"/>
    </source>
</evidence>
<evidence type="ECO:0000256" key="7">
    <source>
        <dbReference type="ARBA" id="ARBA00022884"/>
    </source>
</evidence>
<dbReference type="Gene3D" id="4.10.60.30">
    <property type="entry name" value="Nanos, RNA-binding domain"/>
    <property type="match status" value="1"/>
</dbReference>
<keyword evidence="6 8" id="KW-0810">Translation regulation</keyword>
<evidence type="ECO:0000313" key="12">
    <source>
        <dbReference type="Proteomes" id="UP000823941"/>
    </source>
</evidence>
<feature type="region of interest" description="Disordered" evidence="9">
    <location>
        <begin position="153"/>
        <end position="177"/>
    </location>
</feature>
<evidence type="ECO:0000256" key="3">
    <source>
        <dbReference type="ARBA" id="ARBA00022723"/>
    </source>
</evidence>
<keyword evidence="12" id="KW-1185">Reference proteome</keyword>
<keyword evidence="3" id="KW-0479">Metal-binding</keyword>
<proteinExistence type="inferred from homology"/>
<dbReference type="Pfam" id="PF05741">
    <property type="entry name" value="zf-nanos"/>
    <property type="match status" value="1"/>
</dbReference>
<feature type="domain" description="Nanos-type" evidence="10">
    <location>
        <begin position="209"/>
        <end position="266"/>
    </location>
</feature>
<protein>
    <recommendedName>
        <fullName evidence="10">Nanos-type domain-containing protein</fullName>
    </recommendedName>
</protein>
<keyword evidence="5" id="KW-0862">Zinc</keyword>
<evidence type="ECO:0000259" key="10">
    <source>
        <dbReference type="PROSITE" id="PS51522"/>
    </source>
</evidence>
<accession>A0ABQ7PUL7</accession>
<dbReference type="InterPro" id="IPR024161">
    <property type="entry name" value="Znf_nanos-typ"/>
</dbReference>
<evidence type="ECO:0000256" key="8">
    <source>
        <dbReference type="PROSITE-ProRule" id="PRU00855"/>
    </source>
</evidence>
<dbReference type="InterPro" id="IPR008705">
    <property type="entry name" value="Nanos/Xcar2"/>
</dbReference>
<comment type="subcellular location">
    <subcellularLocation>
        <location evidence="1">Cytoplasm</location>
    </subcellularLocation>
</comment>
<dbReference type="PANTHER" id="PTHR12887">
    <property type="entry name" value="NANOS PROTEIN"/>
    <property type="match status" value="1"/>
</dbReference>
<feature type="compositionally biased region" description="Low complexity" evidence="9">
    <location>
        <begin position="157"/>
        <end position="171"/>
    </location>
</feature>
<organism evidence="11 12">
    <name type="scientific">Plutella xylostella</name>
    <name type="common">Diamondback moth</name>
    <name type="synonym">Plutella maculipennis</name>
    <dbReference type="NCBI Taxonomy" id="51655"/>
    <lineage>
        <taxon>Eukaryota</taxon>
        <taxon>Metazoa</taxon>
        <taxon>Ecdysozoa</taxon>
        <taxon>Arthropoda</taxon>
        <taxon>Hexapoda</taxon>
        <taxon>Insecta</taxon>
        <taxon>Pterygota</taxon>
        <taxon>Neoptera</taxon>
        <taxon>Endopterygota</taxon>
        <taxon>Lepidoptera</taxon>
        <taxon>Glossata</taxon>
        <taxon>Ditrysia</taxon>
        <taxon>Yponomeutoidea</taxon>
        <taxon>Plutellidae</taxon>
        <taxon>Plutella</taxon>
    </lineage>
</organism>
<evidence type="ECO:0000256" key="1">
    <source>
        <dbReference type="ARBA" id="ARBA00004496"/>
    </source>
</evidence>
<dbReference type="InterPro" id="IPR038129">
    <property type="entry name" value="Nanos_sf"/>
</dbReference>
<evidence type="ECO:0000313" key="11">
    <source>
        <dbReference type="EMBL" id="KAG7295343.1"/>
    </source>
</evidence>